<dbReference type="PANTHER" id="PTHR46179:SF13">
    <property type="entry name" value="C2H2-TYPE DOMAIN-CONTAINING PROTEIN"/>
    <property type="match status" value="1"/>
</dbReference>
<feature type="domain" description="C2H2-type" evidence="10">
    <location>
        <begin position="111"/>
        <end position="141"/>
    </location>
</feature>
<dbReference type="GO" id="GO:0005634">
    <property type="term" value="C:nucleus"/>
    <property type="evidence" value="ECO:0007669"/>
    <property type="project" value="UniProtKB-SubCell"/>
</dbReference>
<dbReference type="GO" id="GO:0008270">
    <property type="term" value="F:zinc ion binding"/>
    <property type="evidence" value="ECO:0007669"/>
    <property type="project" value="UniProtKB-KW"/>
</dbReference>
<dbReference type="PROSITE" id="PS00028">
    <property type="entry name" value="ZINC_FINGER_C2H2_1"/>
    <property type="match status" value="2"/>
</dbReference>
<evidence type="ECO:0000256" key="1">
    <source>
        <dbReference type="ARBA" id="ARBA00004123"/>
    </source>
</evidence>
<dbReference type="GO" id="GO:0006357">
    <property type="term" value="P:regulation of transcription by RNA polymerase II"/>
    <property type="evidence" value="ECO:0007669"/>
    <property type="project" value="TreeGrafter"/>
</dbReference>
<keyword evidence="12" id="KW-1185">Reference proteome</keyword>
<proteinExistence type="predicted"/>
<dbReference type="Gene3D" id="3.30.160.60">
    <property type="entry name" value="Classic Zinc Finger"/>
    <property type="match status" value="2"/>
</dbReference>
<dbReference type="PANTHER" id="PTHR46179">
    <property type="entry name" value="ZINC FINGER PROTEIN"/>
    <property type="match status" value="1"/>
</dbReference>
<comment type="subcellular location">
    <subcellularLocation>
        <location evidence="1">Nucleus</location>
    </subcellularLocation>
</comment>
<keyword evidence="4" id="KW-0862">Zinc</keyword>
<evidence type="ECO:0000313" key="11">
    <source>
        <dbReference type="EMBL" id="GME76653.1"/>
    </source>
</evidence>
<sequence>MKNILLVPVQSLRMDNPNDSQNGDLINKNKSNDYIPSDSHSPVDGNNDRKSPSISNANISKNLPNNISKYIIETVKDDKKIFRCAICDKVLTRKETLKNHVSSVHFKLKLYECKVIGCDSKYSTPSDLRRHFRETHNNKQSIIYVCKVIDKNGKEWGCQRSFFRGYQLKNHWNSKRSKSKCEIPADFDFVPRRGTHLYNHITCDYGNSDQLQELSSP</sequence>
<keyword evidence="2" id="KW-0479">Metal-binding</keyword>
<dbReference type="InterPro" id="IPR013087">
    <property type="entry name" value="Znf_C2H2_type"/>
</dbReference>
<keyword evidence="3 8" id="KW-0863">Zinc-finger</keyword>
<comment type="caution">
    <text evidence="11">The sequence shown here is derived from an EMBL/GenBank/DDBJ whole genome shotgun (WGS) entry which is preliminary data.</text>
</comment>
<evidence type="ECO:0000259" key="10">
    <source>
        <dbReference type="PROSITE" id="PS50157"/>
    </source>
</evidence>
<keyword evidence="5" id="KW-0805">Transcription regulation</keyword>
<evidence type="ECO:0000256" key="5">
    <source>
        <dbReference type="ARBA" id="ARBA00023015"/>
    </source>
</evidence>
<evidence type="ECO:0000256" key="4">
    <source>
        <dbReference type="ARBA" id="ARBA00022833"/>
    </source>
</evidence>
<evidence type="ECO:0000256" key="7">
    <source>
        <dbReference type="ARBA" id="ARBA00023242"/>
    </source>
</evidence>
<feature type="region of interest" description="Disordered" evidence="9">
    <location>
        <begin position="12"/>
        <end position="59"/>
    </location>
</feature>
<dbReference type="InterPro" id="IPR036236">
    <property type="entry name" value="Znf_C2H2_sf"/>
</dbReference>
<feature type="domain" description="C2H2-type" evidence="10">
    <location>
        <begin position="82"/>
        <end position="110"/>
    </location>
</feature>
<evidence type="ECO:0000313" key="12">
    <source>
        <dbReference type="Proteomes" id="UP001165120"/>
    </source>
</evidence>
<dbReference type="InterPro" id="IPR051061">
    <property type="entry name" value="Zinc_finger_trans_reg"/>
</dbReference>
<evidence type="ECO:0000256" key="3">
    <source>
        <dbReference type="ARBA" id="ARBA00022771"/>
    </source>
</evidence>
<accession>A0A9W6WJA0</accession>
<reference evidence="11" key="1">
    <citation type="submission" date="2023-04" db="EMBL/GenBank/DDBJ databases">
        <title>Candida boidinii NBRC 10035.</title>
        <authorList>
            <person name="Ichikawa N."/>
            <person name="Sato H."/>
            <person name="Tonouchi N."/>
        </authorList>
    </citation>
    <scope>NUCLEOTIDE SEQUENCE</scope>
    <source>
        <strain evidence="11">NBRC 10035</strain>
    </source>
</reference>
<keyword evidence="6" id="KW-0804">Transcription</keyword>
<keyword evidence="7" id="KW-0539">Nucleus</keyword>
<protein>
    <submittedName>
        <fullName evidence="11">Unnamed protein product</fullName>
    </submittedName>
</protein>
<gene>
    <name evidence="11" type="ORF">Cboi02_000526100</name>
</gene>
<evidence type="ECO:0000256" key="2">
    <source>
        <dbReference type="ARBA" id="ARBA00022723"/>
    </source>
</evidence>
<dbReference type="Pfam" id="PF00096">
    <property type="entry name" value="zf-C2H2"/>
    <property type="match status" value="2"/>
</dbReference>
<organism evidence="11 12">
    <name type="scientific">Candida boidinii</name>
    <name type="common">Yeast</name>
    <dbReference type="NCBI Taxonomy" id="5477"/>
    <lineage>
        <taxon>Eukaryota</taxon>
        <taxon>Fungi</taxon>
        <taxon>Dikarya</taxon>
        <taxon>Ascomycota</taxon>
        <taxon>Saccharomycotina</taxon>
        <taxon>Pichiomycetes</taxon>
        <taxon>Pichiales</taxon>
        <taxon>Pichiaceae</taxon>
        <taxon>Ogataea</taxon>
        <taxon>Ogataea/Candida clade</taxon>
    </lineage>
</organism>
<dbReference type="PROSITE" id="PS50157">
    <property type="entry name" value="ZINC_FINGER_C2H2_2"/>
    <property type="match status" value="2"/>
</dbReference>
<dbReference type="Proteomes" id="UP001165120">
    <property type="component" value="Unassembled WGS sequence"/>
</dbReference>
<dbReference type="AlphaFoldDB" id="A0A9W6WJA0"/>
<name>A0A9W6WJA0_CANBO</name>
<dbReference type="SUPFAM" id="SSF57667">
    <property type="entry name" value="beta-beta-alpha zinc fingers"/>
    <property type="match status" value="1"/>
</dbReference>
<dbReference type="SMART" id="SM00355">
    <property type="entry name" value="ZnF_C2H2"/>
    <property type="match status" value="2"/>
</dbReference>
<dbReference type="EMBL" id="BSXN01002457">
    <property type="protein sequence ID" value="GME76653.1"/>
    <property type="molecule type" value="Genomic_DNA"/>
</dbReference>
<evidence type="ECO:0000256" key="8">
    <source>
        <dbReference type="PROSITE-ProRule" id="PRU00042"/>
    </source>
</evidence>
<feature type="compositionally biased region" description="Polar residues" evidence="9">
    <location>
        <begin position="17"/>
        <end position="40"/>
    </location>
</feature>
<evidence type="ECO:0000256" key="9">
    <source>
        <dbReference type="SAM" id="MobiDB-lite"/>
    </source>
</evidence>
<evidence type="ECO:0000256" key="6">
    <source>
        <dbReference type="ARBA" id="ARBA00023163"/>
    </source>
</evidence>